<gene>
    <name evidence="1" type="ordered locus">Mmc1_0074</name>
</gene>
<reference evidence="1 2" key="2">
    <citation type="journal article" date="2012" name="Int. J. Syst. Evol. Microbiol.">
        <title>Magnetococcus marinus gen. nov., sp. nov., a marine, magnetotactic bacterium that represents a novel lineage (Magnetococcaceae fam. nov.; Magnetococcales ord. nov.) at the base of the Alphaproteobacteria.</title>
        <authorList>
            <person name="Bazylinski D.A."/>
            <person name="Williams T.J."/>
            <person name="Lefevre C.T."/>
            <person name="Berg R.J."/>
            <person name="Zhang C.L."/>
            <person name="Bowser S.S."/>
            <person name="Dean A.J."/>
            <person name="Beveridge T.J."/>
        </authorList>
    </citation>
    <scope>NUCLEOTIDE SEQUENCE [LARGE SCALE GENOMIC DNA]</scope>
    <source>
        <strain evidence="2">ATCC BAA-1437 / JCM 17883 / MC-1</strain>
    </source>
</reference>
<dbReference type="AlphaFoldDB" id="A0L3R0"/>
<keyword evidence="2" id="KW-1185">Reference proteome</keyword>
<evidence type="ECO:0000313" key="2">
    <source>
        <dbReference type="Proteomes" id="UP000002586"/>
    </source>
</evidence>
<dbReference type="Proteomes" id="UP000002586">
    <property type="component" value="Chromosome"/>
</dbReference>
<dbReference type="KEGG" id="mgm:Mmc1_0074"/>
<protein>
    <submittedName>
        <fullName evidence="1">Uncharacterized protein</fullName>
    </submittedName>
</protein>
<name>A0L3R0_MAGMM</name>
<organism evidence="1 2">
    <name type="scientific">Magnetococcus marinus (strain ATCC BAA-1437 / JCM 17883 / MC-1)</name>
    <dbReference type="NCBI Taxonomy" id="156889"/>
    <lineage>
        <taxon>Bacteria</taxon>
        <taxon>Pseudomonadati</taxon>
        <taxon>Pseudomonadota</taxon>
        <taxon>Magnetococcia</taxon>
        <taxon>Magnetococcales</taxon>
        <taxon>Magnetococcaceae</taxon>
        <taxon>Magnetococcus</taxon>
    </lineage>
</organism>
<reference evidence="2" key="1">
    <citation type="journal article" date="2009" name="Appl. Environ. Microbiol.">
        <title>Complete genome sequence of the chemolithoautotrophic marine magnetotactic coccus strain MC-1.</title>
        <authorList>
            <person name="Schubbe S."/>
            <person name="Williams T.J."/>
            <person name="Xie G."/>
            <person name="Kiss H.E."/>
            <person name="Brettin T.S."/>
            <person name="Martinez D."/>
            <person name="Ross C.A."/>
            <person name="Schuler D."/>
            <person name="Cox B.L."/>
            <person name="Nealson K.H."/>
            <person name="Bazylinski D.A."/>
        </authorList>
    </citation>
    <scope>NUCLEOTIDE SEQUENCE [LARGE SCALE GENOMIC DNA]</scope>
    <source>
        <strain evidence="2">ATCC BAA-1437 / JCM 17883 / MC-1</strain>
    </source>
</reference>
<dbReference type="EMBL" id="CP000471">
    <property type="protein sequence ID" value="ABK42603.1"/>
    <property type="molecule type" value="Genomic_DNA"/>
</dbReference>
<sequence>MSMERDKTFVSEEQPFRRLYWTAVPVLQTQTSAAVRSNRAWGSLRAAAGRAAREMDDLGCLLEELGGSTASAEETQQAQHAVHFMRRIMAETVAFEARLEHMAPASSSLFPAYGDDEVLPH</sequence>
<proteinExistence type="predicted"/>
<evidence type="ECO:0000313" key="1">
    <source>
        <dbReference type="EMBL" id="ABK42603.1"/>
    </source>
</evidence>
<dbReference type="HOGENOM" id="CLU_2035244_0_0_5"/>
<accession>A0L3R0</accession>